<dbReference type="EMBL" id="JAOPGA020001266">
    <property type="protein sequence ID" value="KAL0486776.1"/>
    <property type="molecule type" value="Genomic_DNA"/>
</dbReference>
<dbReference type="GO" id="GO:0031930">
    <property type="term" value="P:mitochondria-nucleus signaling pathway"/>
    <property type="evidence" value="ECO:0007669"/>
    <property type="project" value="TreeGrafter"/>
</dbReference>
<dbReference type="AlphaFoldDB" id="A0AAW2ZAB4"/>
<organism evidence="2 3">
    <name type="scientific">Acrasis kona</name>
    <dbReference type="NCBI Taxonomy" id="1008807"/>
    <lineage>
        <taxon>Eukaryota</taxon>
        <taxon>Discoba</taxon>
        <taxon>Heterolobosea</taxon>
        <taxon>Tetramitia</taxon>
        <taxon>Eutetramitia</taxon>
        <taxon>Acrasidae</taxon>
        <taxon>Acrasis</taxon>
    </lineage>
</organism>
<sequence>MLALHKMRFEKDSKHLFTFCNVLCNSLIDGHHYEHAHKTIKFMMRRKITYDIDVMNLIMKMNIKLSPKTAMELFNSMVKEAPHPNLETCVLLMSLFHRDKKYYEMGLQVIDYMADNKIAYDWKMDQMVTWFYCRNNDYDNTLKCVSKTLRKFNSHHDLYSLNSALRVCANLEKTEHGDIIINIIDQHKDTTPPRLWSTMAFYYFTTKRLDESIDVLREMKRRSLKTLDHNLFYKLLNECTSRGRGDDVEFLLEYMKYCNARPKITRSLRWDLLRSSLESEKSKFALP</sequence>
<comment type="caution">
    <text evidence="2">The sequence shown here is derived from an EMBL/GenBank/DDBJ whole genome shotgun (WGS) entry which is preliminary data.</text>
</comment>
<protein>
    <recommendedName>
        <fullName evidence="4">Pentatricopeptide repeat-containing protein</fullName>
    </recommendedName>
</protein>
<gene>
    <name evidence="2" type="ORF">AKO1_012086</name>
</gene>
<accession>A0AAW2ZAB4</accession>
<dbReference type="GO" id="GO:0009507">
    <property type="term" value="C:chloroplast"/>
    <property type="evidence" value="ECO:0007669"/>
    <property type="project" value="TreeGrafter"/>
</dbReference>
<keyword evidence="1" id="KW-0677">Repeat</keyword>
<feature type="non-terminal residue" evidence="2">
    <location>
        <position position="287"/>
    </location>
</feature>
<name>A0AAW2ZAB4_9EUKA</name>
<dbReference type="InterPro" id="IPR011990">
    <property type="entry name" value="TPR-like_helical_dom_sf"/>
</dbReference>
<proteinExistence type="predicted"/>
<evidence type="ECO:0000313" key="2">
    <source>
        <dbReference type="EMBL" id="KAL0486776.1"/>
    </source>
</evidence>
<evidence type="ECO:0000256" key="1">
    <source>
        <dbReference type="ARBA" id="ARBA00022737"/>
    </source>
</evidence>
<dbReference type="PANTHER" id="PTHR47936">
    <property type="entry name" value="PPR_LONG DOMAIN-CONTAINING PROTEIN"/>
    <property type="match status" value="1"/>
</dbReference>
<dbReference type="PANTHER" id="PTHR47936:SF1">
    <property type="entry name" value="PENTATRICOPEPTIDE REPEAT-CONTAINING PROTEIN GUN1, CHLOROPLASTIC"/>
    <property type="match status" value="1"/>
</dbReference>
<evidence type="ECO:0000313" key="3">
    <source>
        <dbReference type="Proteomes" id="UP001431209"/>
    </source>
</evidence>
<dbReference type="Proteomes" id="UP001431209">
    <property type="component" value="Unassembled WGS sequence"/>
</dbReference>
<keyword evidence="3" id="KW-1185">Reference proteome</keyword>
<evidence type="ECO:0008006" key="4">
    <source>
        <dbReference type="Google" id="ProtNLM"/>
    </source>
</evidence>
<reference evidence="2 3" key="1">
    <citation type="submission" date="2024-03" db="EMBL/GenBank/DDBJ databases">
        <title>The Acrasis kona genome and developmental transcriptomes reveal deep origins of eukaryotic multicellular pathways.</title>
        <authorList>
            <person name="Sheikh S."/>
            <person name="Fu C.-J."/>
            <person name="Brown M.W."/>
            <person name="Baldauf S.L."/>
        </authorList>
    </citation>
    <scope>NUCLEOTIDE SEQUENCE [LARGE SCALE GENOMIC DNA]</scope>
    <source>
        <strain evidence="2 3">ATCC MYA-3509</strain>
    </source>
</reference>
<dbReference type="Gene3D" id="1.25.40.10">
    <property type="entry name" value="Tetratricopeptide repeat domain"/>
    <property type="match status" value="2"/>
</dbReference>